<accession>A0A1W0AAJ8</accession>
<reference evidence="3 4" key="1">
    <citation type="journal article" date="2014" name="Genome Biol. Evol.">
        <title>The secreted proteins of Achlya hypogyna and Thraustotheca clavata identify the ancestral oomycete secretome and reveal gene acquisitions by horizontal gene transfer.</title>
        <authorList>
            <person name="Misner I."/>
            <person name="Blouin N."/>
            <person name="Leonard G."/>
            <person name="Richards T.A."/>
            <person name="Lane C.E."/>
        </authorList>
    </citation>
    <scope>NUCLEOTIDE SEQUENCE [LARGE SCALE GENOMIC DNA]</scope>
    <source>
        <strain evidence="3 4">ATCC 34112</strain>
    </source>
</reference>
<proteinExistence type="predicted"/>
<feature type="transmembrane region" description="Helical" evidence="2">
    <location>
        <begin position="851"/>
        <end position="873"/>
    </location>
</feature>
<evidence type="ECO:0000313" key="4">
    <source>
        <dbReference type="Proteomes" id="UP000243217"/>
    </source>
</evidence>
<comment type="caution">
    <text evidence="3">The sequence shown here is derived from an EMBL/GenBank/DDBJ whole genome shotgun (WGS) entry which is preliminary data.</text>
</comment>
<feature type="region of interest" description="Disordered" evidence="1">
    <location>
        <begin position="1179"/>
        <end position="1204"/>
    </location>
</feature>
<evidence type="ECO:0000256" key="1">
    <source>
        <dbReference type="SAM" id="MobiDB-lite"/>
    </source>
</evidence>
<evidence type="ECO:0000256" key="2">
    <source>
        <dbReference type="SAM" id="Phobius"/>
    </source>
</evidence>
<keyword evidence="2" id="KW-0472">Membrane</keyword>
<dbReference type="EMBL" id="JNBS01000251">
    <property type="protein sequence ID" value="OQS07333.1"/>
    <property type="molecule type" value="Genomic_DNA"/>
</dbReference>
<evidence type="ECO:0000313" key="3">
    <source>
        <dbReference type="EMBL" id="OQS07333.1"/>
    </source>
</evidence>
<name>A0A1W0AAJ8_9STRA</name>
<keyword evidence="2" id="KW-1133">Transmembrane helix</keyword>
<dbReference type="AlphaFoldDB" id="A0A1W0AAJ8"/>
<organism evidence="3 4">
    <name type="scientific">Thraustotheca clavata</name>
    <dbReference type="NCBI Taxonomy" id="74557"/>
    <lineage>
        <taxon>Eukaryota</taxon>
        <taxon>Sar</taxon>
        <taxon>Stramenopiles</taxon>
        <taxon>Oomycota</taxon>
        <taxon>Saprolegniomycetes</taxon>
        <taxon>Saprolegniales</taxon>
        <taxon>Achlyaceae</taxon>
        <taxon>Thraustotheca</taxon>
    </lineage>
</organism>
<sequence length="1204" mass="137812">MGTWTEKLDVGIKAWIDEALKGYRLHQKSQLDDILSQQNFSQARVWEAFRNQDDVNQYFHGILRVFNYLSLHLKDHQNEMKTLIHLYASFGEEEERSMVEMLLTSTRYLSLVGQCFVGLSFFKQRTLVYAMQDTACKVFVEWMHDTASVENVAMNYLVGLPDDNFKLWFRVFLHVPVESKIAWVQRIEYMTNLDCFIPLEQIFECYRKDNDRLVEIALRLLAPSNEEIDAVCYLIPSLPTETNMLLILYIDPSFYLALYRLLNASKSVITSFLEDWVHQLASSNAKSDEMFAMLAFAASYEKKEDLLGLYFDASPETSLNWRKTIFSLSQHHQVLLTDLLLCIPQTTEKSIDVQSVIKFFMLLPTHYLTQLLDMTSIWSSEERIAIATVLTNLDSSCIEPLLVLLPLPTKTRNDLYTIIIEYDNEHPKNFLSTLGVIWQDSKDEIRVREILLLVSTYGIENQSGLFSSVLTSDIAFNQRVFHFLEKPPHKMVSITCLRLLLHLPLTAYDQLILMLQHPRRTALNLLVWTDLLLAVSGVSAATVLSIVQPLNEEAMQTLFNYLHTLNNENDSIIIIDLFLHHPTCDVLLFLELTTGMTYTVLKELNDFITRLDMHRQAMFFPLTINPRRAILSRLIVCCHQLELAVIGDLLTSLQPHSWETRTFIIDQVRMLDDIPVLVQFLNIHKQAKFESSSASTFAQYASLASYCGKTVQLVMIKTLTRLALSEQVALLKLFTTCTIQSTISNNQHTRPLGFWSDDLIAHCCRVLLAHSLNICSEVLHTMEKVPSSYYKDILNACTDMTEEAAFFIHLVRTLTDSKDIDTMCQILFRYGLSSDELTTLTICLQKMLKCFSIPAAIKLLSVIPSLSGFLGYFGRLDRKMLFLLILSEYISVAIPLVALLRILDADDALYLMHSLQTLSSERRQRFEAQLLHEPIPPILSAEQKALYFNIIEGGSSKCAKEDVKETIYVPRANTELNDTPTAWSPIQVQEHTLAHKRTRVQKLGIKSPLKLSSHDNPTKAIEITLLPSMLEEYLPVPVHLRIIPNEQPEEIIVETSKMVKEEPQEKKVVKPKQTINRIRMVQPIHIIEEHENVYLPPLTPPPYTIASPERNSRGLKAGLNTINPTNLQHRQRPNTSPASPFEAIKKDPLLTLWPPTRIRVAKTAEAKERVFNARIRSSMGTGMPKLSRQVSLPSQLRKPTELQD</sequence>
<gene>
    <name evidence="3" type="ORF">THRCLA_00659</name>
</gene>
<keyword evidence="4" id="KW-1185">Reference proteome</keyword>
<feature type="transmembrane region" description="Helical" evidence="2">
    <location>
        <begin position="880"/>
        <end position="903"/>
    </location>
</feature>
<dbReference type="OrthoDB" id="72280at2759"/>
<protein>
    <submittedName>
        <fullName evidence="3">Uncharacterized protein</fullName>
    </submittedName>
</protein>
<keyword evidence="2" id="KW-0812">Transmembrane</keyword>
<dbReference type="Proteomes" id="UP000243217">
    <property type="component" value="Unassembled WGS sequence"/>
</dbReference>